<dbReference type="AlphaFoldDB" id="A0A7Y9DYZ5"/>
<evidence type="ECO:0000259" key="8">
    <source>
        <dbReference type="Pfam" id="PF09335"/>
    </source>
</evidence>
<feature type="transmembrane region" description="Helical" evidence="7">
    <location>
        <begin position="164"/>
        <end position="187"/>
    </location>
</feature>
<dbReference type="PANTHER" id="PTHR30353:SF15">
    <property type="entry name" value="INNER MEMBRANE PROTEIN YABI"/>
    <property type="match status" value="1"/>
</dbReference>
<dbReference type="EMBL" id="JACCBN010000001">
    <property type="protein sequence ID" value="NYD38158.1"/>
    <property type="molecule type" value="Genomic_DNA"/>
</dbReference>
<comment type="similarity">
    <text evidence="2 7">Belongs to the DedA family.</text>
</comment>
<sequence>MSGLCVPDAGAARLGHDDRVLEYLRGIGESVGPWLYVIAGGLAFAEAAVLVGVVLPGETALLVAGFAAHEGIIGLVPMIVVAILCAIAGDSVGYEVGRLAGPGIRASRVGRFVGEHRWKETEDFLNRHGGKAVLLGRGVALLRALVPGMAGMARMPYLRTFLPWNAVGGVLWGGGCVLLGYVFALSLETVARYLAWGPVPIVVVVAGVLVWRETRRRKRNRTSGTEEASQP</sequence>
<evidence type="ECO:0000256" key="4">
    <source>
        <dbReference type="ARBA" id="ARBA00022692"/>
    </source>
</evidence>
<comment type="subcellular location">
    <subcellularLocation>
        <location evidence="1 7">Cell membrane</location>
        <topology evidence="1 7">Multi-pass membrane protein</topology>
    </subcellularLocation>
</comment>
<feature type="transmembrane region" description="Helical" evidence="7">
    <location>
        <begin position="193"/>
        <end position="211"/>
    </location>
</feature>
<evidence type="ECO:0000256" key="6">
    <source>
        <dbReference type="ARBA" id="ARBA00023136"/>
    </source>
</evidence>
<keyword evidence="4 7" id="KW-0812">Transmembrane</keyword>
<evidence type="ECO:0000256" key="3">
    <source>
        <dbReference type="ARBA" id="ARBA00022475"/>
    </source>
</evidence>
<accession>A0A7Y9DYZ5</accession>
<dbReference type="RefSeq" id="WP_179795643.1">
    <property type="nucleotide sequence ID" value="NZ_BAABHP010000020.1"/>
</dbReference>
<evidence type="ECO:0000256" key="5">
    <source>
        <dbReference type="ARBA" id="ARBA00022989"/>
    </source>
</evidence>
<feature type="transmembrane region" description="Helical" evidence="7">
    <location>
        <begin position="34"/>
        <end position="55"/>
    </location>
</feature>
<keyword evidence="5 7" id="KW-1133">Transmembrane helix</keyword>
<comment type="caution">
    <text evidence="9">The sequence shown here is derived from an EMBL/GenBank/DDBJ whole genome shotgun (WGS) entry which is preliminary data.</text>
</comment>
<organism evidence="9 10">
    <name type="scientific">Actinomycetospora corticicola</name>
    <dbReference type="NCBI Taxonomy" id="663602"/>
    <lineage>
        <taxon>Bacteria</taxon>
        <taxon>Bacillati</taxon>
        <taxon>Actinomycetota</taxon>
        <taxon>Actinomycetes</taxon>
        <taxon>Pseudonocardiales</taxon>
        <taxon>Pseudonocardiaceae</taxon>
        <taxon>Actinomycetospora</taxon>
    </lineage>
</organism>
<dbReference type="Proteomes" id="UP000535890">
    <property type="component" value="Unassembled WGS sequence"/>
</dbReference>
<reference evidence="9 10" key="1">
    <citation type="submission" date="2020-07" db="EMBL/GenBank/DDBJ databases">
        <title>Sequencing the genomes of 1000 actinobacteria strains.</title>
        <authorList>
            <person name="Klenk H.-P."/>
        </authorList>
    </citation>
    <scope>NUCLEOTIDE SEQUENCE [LARGE SCALE GENOMIC DNA]</scope>
    <source>
        <strain evidence="9 10">DSM 45772</strain>
    </source>
</reference>
<dbReference type="PANTHER" id="PTHR30353">
    <property type="entry name" value="INNER MEMBRANE PROTEIN DEDA-RELATED"/>
    <property type="match status" value="1"/>
</dbReference>
<evidence type="ECO:0000256" key="7">
    <source>
        <dbReference type="RuleBase" id="RU367016"/>
    </source>
</evidence>
<keyword evidence="10" id="KW-1185">Reference proteome</keyword>
<dbReference type="Pfam" id="PF09335">
    <property type="entry name" value="VTT_dom"/>
    <property type="match status" value="1"/>
</dbReference>
<evidence type="ECO:0000313" key="9">
    <source>
        <dbReference type="EMBL" id="NYD38158.1"/>
    </source>
</evidence>
<proteinExistence type="inferred from homology"/>
<keyword evidence="3 7" id="KW-1003">Cell membrane</keyword>
<protein>
    <submittedName>
        <fullName evidence="9">Membrane protein DedA with SNARE-associated domain</fullName>
    </submittedName>
</protein>
<feature type="domain" description="VTT" evidence="8">
    <location>
        <begin position="55"/>
        <end position="181"/>
    </location>
</feature>
<keyword evidence="6 7" id="KW-0472">Membrane</keyword>
<name>A0A7Y9DYZ5_9PSEU</name>
<dbReference type="InterPro" id="IPR032818">
    <property type="entry name" value="DedA-like"/>
</dbReference>
<evidence type="ECO:0000256" key="1">
    <source>
        <dbReference type="ARBA" id="ARBA00004651"/>
    </source>
</evidence>
<dbReference type="InterPro" id="IPR032816">
    <property type="entry name" value="VTT_dom"/>
</dbReference>
<gene>
    <name evidence="9" type="ORF">BJ983_004260</name>
</gene>
<feature type="transmembrane region" description="Helical" evidence="7">
    <location>
        <begin position="67"/>
        <end position="89"/>
    </location>
</feature>
<evidence type="ECO:0000256" key="2">
    <source>
        <dbReference type="ARBA" id="ARBA00010792"/>
    </source>
</evidence>
<evidence type="ECO:0000313" key="10">
    <source>
        <dbReference type="Proteomes" id="UP000535890"/>
    </source>
</evidence>
<dbReference type="GO" id="GO:0005886">
    <property type="term" value="C:plasma membrane"/>
    <property type="evidence" value="ECO:0007669"/>
    <property type="project" value="UniProtKB-SubCell"/>
</dbReference>